<dbReference type="InterPro" id="IPR006311">
    <property type="entry name" value="TAT_signal"/>
</dbReference>
<feature type="domain" description="Peptidase S8/S53" evidence="8">
    <location>
        <begin position="132"/>
        <end position="374"/>
    </location>
</feature>
<dbReference type="InterPro" id="IPR023827">
    <property type="entry name" value="Peptidase_S8_Asp-AS"/>
</dbReference>
<dbReference type="Pfam" id="PF00082">
    <property type="entry name" value="Peptidase_S8"/>
    <property type="match status" value="1"/>
</dbReference>
<dbReference type="PANTHER" id="PTHR43806:SF11">
    <property type="entry name" value="CEREVISIN-RELATED"/>
    <property type="match status" value="1"/>
</dbReference>
<comment type="similarity">
    <text evidence="1 5 6">Belongs to the peptidase S8 family.</text>
</comment>
<dbReference type="PROSITE" id="PS51318">
    <property type="entry name" value="TAT"/>
    <property type="match status" value="1"/>
</dbReference>
<dbReference type="SUPFAM" id="SSF52743">
    <property type="entry name" value="Subtilisin-like"/>
    <property type="match status" value="1"/>
</dbReference>
<dbReference type="RefSeq" id="WP_267624641.1">
    <property type="nucleotide sequence ID" value="NZ_JAODIW010000009.1"/>
</dbReference>
<dbReference type="InterPro" id="IPR036852">
    <property type="entry name" value="Peptidase_S8/S53_dom_sf"/>
</dbReference>
<dbReference type="GO" id="GO:0006508">
    <property type="term" value="P:proteolysis"/>
    <property type="evidence" value="ECO:0007669"/>
    <property type="project" value="UniProtKB-KW"/>
</dbReference>
<feature type="compositionally biased region" description="Acidic residues" evidence="7">
    <location>
        <begin position="398"/>
        <end position="419"/>
    </location>
</feature>
<sequence length="532" mass="54316">MTKLTRRSVLRCIGGGAVGVGLAGRVTATDGADPEGGHRLVLGTNSADGARFATRRAGGVDGEVDFGERGNALVGRFSADAVAELERAGELRYVERDAAFRTLGAPSSTAQHEPWGVERVGAPPCHERGHTGEGVHVAVVDSGIDSDHPDLAPSLGEGYAVVEYDGREDDAEPWDDDDGHGTHCAGIADAASNAEGVVGVSTEATLHAVKVTTGHGEGTGMTVAAGVTWAADQGYEVISMSLGARRPSAVVHDAVQYATERGSLVVAAAGNSGPCTDCVDYPGAYEETIAVGSTDSDDRLSAFSATGPEVGIAAPGTDVTSTAVGGDYRTYSGTSMAAPHVAGAAALLAAQGLSNTEIRARLLESAEDLGYGDRETGAGLLNVERAIADDGAGRGGDGEDGAGDDGDASDGDGADDSNDDTGPSDPPTSFAVETLAPERVRGGTAHLCGEVSGLDRLDGREGPGWLRTGFEIRRTGGESFREDGGRTRRDGVFDERFVGFEAGAEYAVVAYAYDPDDPETVVAGDPVRFTAA</sequence>
<keyword evidence="2 5" id="KW-0645">Protease</keyword>
<accession>A0ABD5PAJ9</accession>
<evidence type="ECO:0000256" key="6">
    <source>
        <dbReference type="RuleBase" id="RU003355"/>
    </source>
</evidence>
<dbReference type="Gene3D" id="3.40.50.200">
    <property type="entry name" value="Peptidase S8/S53 domain"/>
    <property type="match status" value="1"/>
</dbReference>
<dbReference type="PROSITE" id="PS51892">
    <property type="entry name" value="SUBTILASE"/>
    <property type="match status" value="1"/>
</dbReference>
<dbReference type="InterPro" id="IPR000209">
    <property type="entry name" value="Peptidase_S8/S53_dom"/>
</dbReference>
<feature type="region of interest" description="Disordered" evidence="7">
    <location>
        <begin position="390"/>
        <end position="430"/>
    </location>
</feature>
<evidence type="ECO:0000256" key="7">
    <source>
        <dbReference type="SAM" id="MobiDB-lite"/>
    </source>
</evidence>
<feature type="active site" description="Charge relay system" evidence="5">
    <location>
        <position position="335"/>
    </location>
</feature>
<name>A0ABD5PAJ9_9EURY</name>
<feature type="active site" description="Charge relay system" evidence="5">
    <location>
        <position position="141"/>
    </location>
</feature>
<dbReference type="PANTHER" id="PTHR43806">
    <property type="entry name" value="PEPTIDASE S8"/>
    <property type="match status" value="1"/>
</dbReference>
<evidence type="ECO:0000256" key="1">
    <source>
        <dbReference type="ARBA" id="ARBA00011073"/>
    </source>
</evidence>
<proteinExistence type="inferred from homology"/>
<gene>
    <name evidence="9" type="ORF">ACFO0N_08105</name>
</gene>
<dbReference type="InterPro" id="IPR015500">
    <property type="entry name" value="Peptidase_S8_subtilisin-rel"/>
</dbReference>
<evidence type="ECO:0000256" key="3">
    <source>
        <dbReference type="ARBA" id="ARBA00022801"/>
    </source>
</evidence>
<evidence type="ECO:0000313" key="10">
    <source>
        <dbReference type="Proteomes" id="UP001595921"/>
    </source>
</evidence>
<dbReference type="PROSITE" id="PS00136">
    <property type="entry name" value="SUBTILASE_ASP"/>
    <property type="match status" value="1"/>
</dbReference>
<organism evidence="9 10">
    <name type="scientific">Halobium salinum</name>
    <dbReference type="NCBI Taxonomy" id="1364940"/>
    <lineage>
        <taxon>Archaea</taxon>
        <taxon>Methanobacteriati</taxon>
        <taxon>Methanobacteriota</taxon>
        <taxon>Stenosarchaea group</taxon>
        <taxon>Halobacteria</taxon>
        <taxon>Halobacteriales</taxon>
        <taxon>Haloferacaceae</taxon>
        <taxon>Halobium</taxon>
    </lineage>
</organism>
<evidence type="ECO:0000256" key="4">
    <source>
        <dbReference type="ARBA" id="ARBA00022825"/>
    </source>
</evidence>
<keyword evidence="3 5" id="KW-0378">Hydrolase</keyword>
<dbReference type="AlphaFoldDB" id="A0ABD5PAJ9"/>
<keyword evidence="10" id="KW-1185">Reference proteome</keyword>
<dbReference type="InterPro" id="IPR023828">
    <property type="entry name" value="Peptidase_S8_Ser-AS"/>
</dbReference>
<dbReference type="EMBL" id="JBHSDS010000005">
    <property type="protein sequence ID" value="MFC4357911.1"/>
    <property type="molecule type" value="Genomic_DNA"/>
</dbReference>
<evidence type="ECO:0000259" key="8">
    <source>
        <dbReference type="Pfam" id="PF00082"/>
    </source>
</evidence>
<dbReference type="PROSITE" id="PS00138">
    <property type="entry name" value="SUBTILASE_SER"/>
    <property type="match status" value="1"/>
</dbReference>
<dbReference type="Proteomes" id="UP001595921">
    <property type="component" value="Unassembled WGS sequence"/>
</dbReference>
<evidence type="ECO:0000313" key="9">
    <source>
        <dbReference type="EMBL" id="MFC4357911.1"/>
    </source>
</evidence>
<comment type="caution">
    <text evidence="9">The sequence shown here is derived from an EMBL/GenBank/DDBJ whole genome shotgun (WGS) entry which is preliminary data.</text>
</comment>
<keyword evidence="4 5" id="KW-0720">Serine protease</keyword>
<evidence type="ECO:0000256" key="5">
    <source>
        <dbReference type="PROSITE-ProRule" id="PRU01240"/>
    </source>
</evidence>
<protein>
    <submittedName>
        <fullName evidence="9">S8 family serine peptidase</fullName>
    </submittedName>
</protein>
<evidence type="ECO:0000256" key="2">
    <source>
        <dbReference type="ARBA" id="ARBA00022670"/>
    </source>
</evidence>
<dbReference type="GO" id="GO:0004252">
    <property type="term" value="F:serine-type endopeptidase activity"/>
    <property type="evidence" value="ECO:0007669"/>
    <property type="project" value="UniProtKB-UniRule"/>
</dbReference>
<dbReference type="InterPro" id="IPR050131">
    <property type="entry name" value="Peptidase_S8_subtilisin-like"/>
</dbReference>
<dbReference type="PRINTS" id="PR00723">
    <property type="entry name" value="SUBTILISIN"/>
</dbReference>
<reference evidence="9 10" key="1">
    <citation type="journal article" date="2019" name="Int. J. Syst. Evol. Microbiol.">
        <title>The Global Catalogue of Microorganisms (GCM) 10K type strain sequencing project: providing services to taxonomists for standard genome sequencing and annotation.</title>
        <authorList>
            <consortium name="The Broad Institute Genomics Platform"/>
            <consortium name="The Broad Institute Genome Sequencing Center for Infectious Disease"/>
            <person name="Wu L."/>
            <person name="Ma J."/>
        </authorList>
    </citation>
    <scope>NUCLEOTIDE SEQUENCE [LARGE SCALE GENOMIC DNA]</scope>
    <source>
        <strain evidence="9 10">CGMCC 1.12553</strain>
    </source>
</reference>
<feature type="active site" description="Charge relay system" evidence="5">
    <location>
        <position position="180"/>
    </location>
</feature>